<evidence type="ECO:0000313" key="1">
    <source>
        <dbReference type="EMBL" id="CAI9717717.1"/>
    </source>
</evidence>
<reference evidence="1" key="1">
    <citation type="submission" date="2023-08" db="EMBL/GenBank/DDBJ databases">
        <authorList>
            <person name="Alioto T."/>
            <person name="Alioto T."/>
            <person name="Gomez Garrido J."/>
        </authorList>
    </citation>
    <scope>NUCLEOTIDE SEQUENCE</scope>
</reference>
<dbReference type="EMBL" id="OX597815">
    <property type="protein sequence ID" value="CAI9717717.1"/>
    <property type="molecule type" value="Genomic_DNA"/>
</dbReference>
<proteinExistence type="predicted"/>
<accession>A0AA36AMF7</accession>
<keyword evidence="2" id="KW-1185">Reference proteome</keyword>
<evidence type="ECO:0000313" key="2">
    <source>
        <dbReference type="Proteomes" id="UP001162480"/>
    </source>
</evidence>
<dbReference type="AlphaFoldDB" id="A0AA36AMF7"/>
<protein>
    <submittedName>
        <fullName evidence="1">Uncharacterized protein</fullName>
    </submittedName>
</protein>
<gene>
    <name evidence="1" type="ORF">OCTVUL_1B027335</name>
</gene>
<organism evidence="1 2">
    <name type="scientific">Octopus vulgaris</name>
    <name type="common">Common octopus</name>
    <dbReference type="NCBI Taxonomy" id="6645"/>
    <lineage>
        <taxon>Eukaryota</taxon>
        <taxon>Metazoa</taxon>
        <taxon>Spiralia</taxon>
        <taxon>Lophotrochozoa</taxon>
        <taxon>Mollusca</taxon>
        <taxon>Cephalopoda</taxon>
        <taxon>Coleoidea</taxon>
        <taxon>Octopodiformes</taxon>
        <taxon>Octopoda</taxon>
        <taxon>Incirrata</taxon>
        <taxon>Octopodidae</taxon>
        <taxon>Octopus</taxon>
    </lineage>
</organism>
<name>A0AA36AMF7_OCTVU</name>
<sequence length="129" mass="13860">MNGAGVVVAVVDCHGDSHRLRRRGNAVIYDVDIIFSSRISGCLLYGCDVRDGDSSSIFVATSNTSGNLAMAHSVEAIVMVSISPMADKLSDIVSNAMQVSLLIEQFDVSATSIHLRLYGQHLRFTPFGI</sequence>
<dbReference type="Proteomes" id="UP001162480">
    <property type="component" value="Chromosome 2"/>
</dbReference>